<dbReference type="Proteomes" id="UP001230649">
    <property type="component" value="Unassembled WGS sequence"/>
</dbReference>
<dbReference type="EMBL" id="JASBWS010000044">
    <property type="protein sequence ID" value="KAJ9106036.1"/>
    <property type="molecule type" value="Genomic_DNA"/>
</dbReference>
<comment type="caution">
    <text evidence="1">The sequence shown here is derived from an EMBL/GenBank/DDBJ whole genome shotgun (WGS) entry which is preliminary data.</text>
</comment>
<proteinExistence type="predicted"/>
<protein>
    <submittedName>
        <fullName evidence="1">Uncharacterized protein</fullName>
    </submittedName>
</protein>
<accession>A0ACC2W4M3</accession>
<gene>
    <name evidence="1" type="ORF">QFC20_004096</name>
</gene>
<organism evidence="1 2">
    <name type="scientific">Naganishia adeliensis</name>
    <dbReference type="NCBI Taxonomy" id="92952"/>
    <lineage>
        <taxon>Eukaryota</taxon>
        <taxon>Fungi</taxon>
        <taxon>Dikarya</taxon>
        <taxon>Basidiomycota</taxon>
        <taxon>Agaricomycotina</taxon>
        <taxon>Tremellomycetes</taxon>
        <taxon>Filobasidiales</taxon>
        <taxon>Filobasidiaceae</taxon>
        <taxon>Naganishia</taxon>
    </lineage>
</organism>
<name>A0ACC2W4M3_9TREE</name>
<evidence type="ECO:0000313" key="2">
    <source>
        <dbReference type="Proteomes" id="UP001230649"/>
    </source>
</evidence>
<sequence length="266" mass="29405">MRISVAGACLLATLTTAFAAPAPKVNAVHHPKLSRPQFRKRNEYTNAVNVTSKAPTTSAPKDNVWASLSNDEAAAVINFLHEQPALNLTASSDSGEWDNAILVVDLAHANKAEATSYLSGAAPAPDRYAKATISFGATEEPYYQDFYVGPVGSNNMTYTSYDWVTTTGSAKIRNYDVDASRQYEMWFNLSMEVEDIIQDLLNATLTDLDIWGIDPLWHEDGRVINWLTYWRQVESFGASTLQPQGVFFKWDGTGRDPSGWGVIAWL</sequence>
<evidence type="ECO:0000313" key="1">
    <source>
        <dbReference type="EMBL" id="KAJ9106036.1"/>
    </source>
</evidence>
<keyword evidence="2" id="KW-1185">Reference proteome</keyword>
<reference evidence="1" key="1">
    <citation type="submission" date="2023-04" db="EMBL/GenBank/DDBJ databases">
        <title>Draft Genome sequencing of Naganishia species isolated from polar environments using Oxford Nanopore Technology.</title>
        <authorList>
            <person name="Leo P."/>
            <person name="Venkateswaran K."/>
        </authorList>
    </citation>
    <scope>NUCLEOTIDE SEQUENCE</scope>
    <source>
        <strain evidence="1">MNA-CCFEE 5262</strain>
    </source>
</reference>